<sequence length="232" mass="26813">MRKQTVRKTKKPPKKRNHTRRKRGGGLFDFLFKRGPSVAHTNEFRTTFTKYITEIIALQDAQRIIRDKDRQSNYKELQKKMEELKSYVATIPNDVDKNIRLENSNTTSSEFIGGLPIHIIARTINNISFRDAILKNMKEQGFAYHEASLNIINGNRESAKLEAEKAKEELKIQMKKFAKQKEADEALALIEAEKEIAEHQKRLAEKQKEAEKAEQLQKELAEKSKKRGCGTT</sequence>
<feature type="region of interest" description="Disordered" evidence="1">
    <location>
        <begin position="201"/>
        <end position="232"/>
    </location>
</feature>
<name>A0A6C0KIQ6_9ZZZZ</name>
<organism evidence="2">
    <name type="scientific">viral metagenome</name>
    <dbReference type="NCBI Taxonomy" id="1070528"/>
    <lineage>
        <taxon>unclassified sequences</taxon>
        <taxon>metagenomes</taxon>
        <taxon>organismal metagenomes</taxon>
    </lineage>
</organism>
<feature type="region of interest" description="Disordered" evidence="1">
    <location>
        <begin position="1"/>
        <end position="25"/>
    </location>
</feature>
<evidence type="ECO:0000256" key="1">
    <source>
        <dbReference type="SAM" id="MobiDB-lite"/>
    </source>
</evidence>
<evidence type="ECO:0000313" key="2">
    <source>
        <dbReference type="EMBL" id="QHU17213.1"/>
    </source>
</evidence>
<accession>A0A6C0KIQ6</accession>
<feature type="compositionally biased region" description="Basic residues" evidence="1">
    <location>
        <begin position="1"/>
        <end position="24"/>
    </location>
</feature>
<dbReference type="AlphaFoldDB" id="A0A6C0KIQ6"/>
<proteinExistence type="predicted"/>
<reference evidence="2" key="1">
    <citation type="journal article" date="2020" name="Nature">
        <title>Giant virus diversity and host interactions through global metagenomics.</title>
        <authorList>
            <person name="Schulz F."/>
            <person name="Roux S."/>
            <person name="Paez-Espino D."/>
            <person name="Jungbluth S."/>
            <person name="Walsh D.A."/>
            <person name="Denef V.J."/>
            <person name="McMahon K.D."/>
            <person name="Konstantinidis K.T."/>
            <person name="Eloe-Fadrosh E.A."/>
            <person name="Kyrpides N.C."/>
            <person name="Woyke T."/>
        </authorList>
    </citation>
    <scope>NUCLEOTIDE SEQUENCE</scope>
    <source>
        <strain evidence="2">GVMAG-S-3300012000-57</strain>
    </source>
</reference>
<feature type="compositionally biased region" description="Basic and acidic residues" evidence="1">
    <location>
        <begin position="201"/>
        <end position="223"/>
    </location>
</feature>
<dbReference type="EMBL" id="MN740899">
    <property type="protein sequence ID" value="QHU17213.1"/>
    <property type="molecule type" value="Genomic_DNA"/>
</dbReference>
<protein>
    <submittedName>
        <fullName evidence="2">Uncharacterized protein</fullName>
    </submittedName>
</protein>